<dbReference type="NCBIfam" id="NF040950">
    <property type="entry name" value="archin_ph_syn"/>
    <property type="match status" value="1"/>
</dbReference>
<feature type="binding site" evidence="2">
    <location>
        <position position="65"/>
    </location>
    <ligand>
        <name>Mg(2+)</name>
        <dbReference type="ChEBI" id="CHEBI:18420"/>
        <label>1</label>
    </ligand>
</feature>
<gene>
    <name evidence="5" type="ORF">D1869_08045</name>
    <name evidence="4" type="ORF">HNQ62_000122</name>
</gene>
<dbReference type="Proteomes" id="UP000582213">
    <property type="component" value="Unassembled WGS sequence"/>
</dbReference>
<dbReference type="InterPro" id="IPR000462">
    <property type="entry name" value="CDP-OH_P_trans"/>
</dbReference>
<dbReference type="InterPro" id="IPR043130">
    <property type="entry name" value="CDP-OH_PTrfase_TM_dom"/>
</dbReference>
<feature type="binding site" evidence="2">
    <location>
        <position position="65"/>
    </location>
    <ligand>
        <name>Mg(2+)</name>
        <dbReference type="ChEBI" id="CHEBI:18420"/>
        <label>2</label>
    </ligand>
</feature>
<dbReference type="UniPathway" id="UPA00085"/>
<evidence type="ECO:0000256" key="1">
    <source>
        <dbReference type="ARBA" id="ARBA00022679"/>
    </source>
</evidence>
<feature type="transmembrane region" description="Helical" evidence="2">
    <location>
        <begin position="97"/>
        <end position="126"/>
    </location>
</feature>
<evidence type="ECO:0000313" key="7">
    <source>
        <dbReference type="Proteomes" id="UP000582213"/>
    </source>
</evidence>
<feature type="binding site" evidence="2">
    <location>
        <position position="86"/>
    </location>
    <ligand>
        <name>Mg(2+)</name>
        <dbReference type="ChEBI" id="CHEBI:18420"/>
        <label>1</label>
    </ligand>
</feature>
<dbReference type="EC" id="2.7.8.39" evidence="2"/>
<reference evidence="5 6" key="1">
    <citation type="submission" date="2019-10" db="EMBL/GenBank/DDBJ databases">
        <title>Genome Sequences from Six Type Strain Members of the Archaeal Family Sulfolobaceae: Acidianus ambivalens, Acidianus infernus, Metallosphaera prunae, Stygiolobus azoricus, Sulfolobus metallicus, and Sulfurisphaera ohwakuensis.</title>
        <authorList>
            <person name="Counts J.A."/>
            <person name="Kelly R.M."/>
        </authorList>
    </citation>
    <scope>NUCLEOTIDE SEQUENCE [LARGE SCALE GENOMIC DNA]</scope>
    <source>
        <strain evidence="5 6">TA-1</strain>
    </source>
</reference>
<keyword evidence="2" id="KW-0460">Magnesium</keyword>
<sequence length="191" mass="21240">MITKIRKQSKKILQPIALALIKINVSANTITFVGLILSFLYLAIMYFLKDIIIGLILLALSAFMDAIDGEVARLSNKAGSKGSFLDSSLDRIEDINYISGLFSLGFTPLLIGLLIGVSVTISYLRAKAESLGIKMEGRGIIERGERIMFLVILLLLYLLSFTISYYFFLIFLILSIITVIQRFIAVYSSLP</sequence>
<dbReference type="Pfam" id="PF01066">
    <property type="entry name" value="CDP-OH_P_transf"/>
    <property type="match status" value="1"/>
</dbReference>
<keyword evidence="2" id="KW-1208">Phospholipid metabolism</keyword>
<reference evidence="4 7" key="2">
    <citation type="submission" date="2020-08" db="EMBL/GenBank/DDBJ databases">
        <title>Genomic Encyclopedia of Type Strains, Phase IV (KMG-IV): sequencing the most valuable type-strain genomes for metagenomic binning, comparative biology and taxonomic classification.</title>
        <authorList>
            <person name="Goeker M."/>
        </authorList>
    </citation>
    <scope>NUCLEOTIDE SEQUENCE [LARGE SCALE GENOMIC DNA]</scope>
    <source>
        <strain evidence="4 7">DSM 12421</strain>
    </source>
</reference>
<keyword evidence="2" id="KW-0479">Metal-binding</keyword>
<accession>A0A650CGX6</accession>
<keyword evidence="2" id="KW-0472">Membrane</keyword>
<feature type="binding site" evidence="2">
    <location>
        <position position="68"/>
    </location>
    <ligand>
        <name>Mg(2+)</name>
        <dbReference type="ChEBI" id="CHEBI:18420"/>
        <label>1</label>
    </ligand>
</feature>
<keyword evidence="6" id="KW-1185">Reference proteome</keyword>
<feature type="transmembrane region" description="Helical" evidence="2">
    <location>
        <begin position="147"/>
        <end position="180"/>
    </location>
</feature>
<dbReference type="GO" id="GO:0008654">
    <property type="term" value="P:phospholipid biosynthetic process"/>
    <property type="evidence" value="ECO:0007669"/>
    <property type="project" value="UniProtKB-UniRule"/>
</dbReference>
<dbReference type="EMBL" id="JACHFY010000001">
    <property type="protein sequence ID" value="MBB5252404.1"/>
    <property type="molecule type" value="Genomic_DNA"/>
</dbReference>
<comment type="subcellular location">
    <subcellularLocation>
        <location evidence="2">Cell membrane</location>
        <topology evidence="2">Multi-pass membrane protein</topology>
    </subcellularLocation>
</comment>
<evidence type="ECO:0000313" key="4">
    <source>
        <dbReference type="EMBL" id="MBB5252404.1"/>
    </source>
</evidence>
<dbReference type="HAMAP" id="MF_02242">
    <property type="entry name" value="AIP_synthase"/>
    <property type="match status" value="1"/>
</dbReference>
<feature type="binding site" evidence="2">
    <location>
        <position position="86"/>
    </location>
    <ligand>
        <name>Mg(2+)</name>
        <dbReference type="ChEBI" id="CHEBI:18420"/>
        <label>2</label>
    </ligand>
</feature>
<evidence type="ECO:0000313" key="5">
    <source>
        <dbReference type="EMBL" id="QGR17141.1"/>
    </source>
</evidence>
<comment type="similarity">
    <text evidence="2 3">Belongs to the CDP-alcohol phosphatidyltransferase class-I family.</text>
</comment>
<dbReference type="GO" id="GO:0016780">
    <property type="term" value="F:phosphotransferase activity, for other substituted phosphate groups"/>
    <property type="evidence" value="ECO:0007669"/>
    <property type="project" value="UniProtKB-UniRule"/>
</dbReference>
<organism evidence="5 6">
    <name type="scientific">Sulfurisphaera ohwakuensis</name>
    <dbReference type="NCBI Taxonomy" id="69656"/>
    <lineage>
        <taxon>Archaea</taxon>
        <taxon>Thermoproteota</taxon>
        <taxon>Thermoprotei</taxon>
        <taxon>Sulfolobales</taxon>
        <taxon>Sulfolobaceae</taxon>
        <taxon>Sulfurisphaera</taxon>
    </lineage>
</organism>
<proteinExistence type="inferred from homology"/>
<name>A0A650CGX6_SULOH</name>
<comment type="function">
    <text evidence="2">Catalyzes the formation of archaetidylinositol phosphate (AIP) from CDP-archaeol (CDP-ArOH or CDP-2,3-bis-(O-phytanyl)-sn-glycerol) and 1L-myo-inositol 1-phosphate (IP or 1D-myo-inositol 3-phosphate). AIP is a precursor of archaetidyl-myo-inositol (AI), an ether-type inositol phospholipid ubiquitously distributed in archaea membranes and essential for glycolipid biosynthesis in archaea.</text>
</comment>
<comment type="caution">
    <text evidence="2">Lacks conserved residue(s) required for the propagation of feature annotation.</text>
</comment>
<dbReference type="GO" id="GO:0000287">
    <property type="term" value="F:magnesium ion binding"/>
    <property type="evidence" value="ECO:0007669"/>
    <property type="project" value="UniProtKB-UniRule"/>
</dbReference>
<dbReference type="InterPro" id="IPR048254">
    <property type="entry name" value="CDP_ALCOHOL_P_TRANSF_CS"/>
</dbReference>
<keyword evidence="2" id="KW-0444">Lipid biosynthesis</keyword>
<feature type="transmembrane region" description="Helical" evidence="2">
    <location>
        <begin position="21"/>
        <end position="48"/>
    </location>
</feature>
<dbReference type="AlphaFoldDB" id="A0A650CGX6"/>
<keyword evidence="2" id="KW-0443">Lipid metabolism</keyword>
<keyword evidence="2" id="KW-1003">Cell membrane</keyword>
<dbReference type="EMBL" id="CP045484">
    <property type="protein sequence ID" value="QGR17141.1"/>
    <property type="molecule type" value="Genomic_DNA"/>
</dbReference>
<dbReference type="Gene3D" id="1.20.120.1760">
    <property type="match status" value="1"/>
</dbReference>
<dbReference type="Proteomes" id="UP000427373">
    <property type="component" value="Chromosome"/>
</dbReference>
<dbReference type="PROSITE" id="PS00379">
    <property type="entry name" value="CDP_ALCOHOL_P_TRANSF"/>
    <property type="match status" value="1"/>
</dbReference>
<keyword evidence="1 2" id="KW-0808">Transferase</keyword>
<feature type="binding site" evidence="2">
    <location>
        <position position="90"/>
    </location>
    <ligand>
        <name>Mg(2+)</name>
        <dbReference type="ChEBI" id="CHEBI:18420"/>
        <label>2</label>
    </ligand>
</feature>
<protein>
    <recommendedName>
        <fullName evidence="2">Archaetidylinositol phosphate synthase</fullName>
        <shortName evidence="2">AIP synthase</shortName>
        <ecNumber evidence="2">2.7.8.39</ecNumber>
    </recommendedName>
</protein>
<keyword evidence="2" id="KW-0812">Transmembrane</keyword>
<keyword evidence="2" id="KW-1133">Transmembrane helix</keyword>
<evidence type="ECO:0000256" key="2">
    <source>
        <dbReference type="HAMAP-Rule" id="MF_02242"/>
    </source>
</evidence>
<keyword evidence="2" id="KW-0464">Manganese</keyword>
<comment type="catalytic activity">
    <reaction evidence="2">
        <text>CDP-2,3-bis-O-(phytanyl)-sn-glycerol + 1D-myo-inositol 3-phosphate = saturated 1-archaetidyl-1D-myo-inositol 3-phosphate + CMP + H(+)</text>
        <dbReference type="Rhea" id="RHEA:36823"/>
        <dbReference type="ChEBI" id="CHEBI:15378"/>
        <dbReference type="ChEBI" id="CHEBI:58401"/>
        <dbReference type="ChEBI" id="CHEBI:60377"/>
        <dbReference type="ChEBI" id="CHEBI:74004"/>
        <dbReference type="ChEBI" id="CHEBI:74006"/>
        <dbReference type="EC" id="2.7.8.39"/>
    </reaction>
</comment>
<comment type="cofactor">
    <cofactor evidence="2">
        <name>Mn(2+)</name>
        <dbReference type="ChEBI" id="CHEBI:29035"/>
    </cofactor>
    <cofactor evidence="2">
        <name>Mg(2+)</name>
        <dbReference type="ChEBI" id="CHEBI:18420"/>
    </cofactor>
    <text evidence="2">Binds 2 Mg(2+) or Mn(2+) ions per subunit.</text>
</comment>
<evidence type="ECO:0000313" key="6">
    <source>
        <dbReference type="Proteomes" id="UP000427373"/>
    </source>
</evidence>
<dbReference type="InterPro" id="IPR054868">
    <property type="entry name" value="archin_ph_syn"/>
</dbReference>
<dbReference type="GO" id="GO:0005886">
    <property type="term" value="C:plasma membrane"/>
    <property type="evidence" value="ECO:0007669"/>
    <property type="project" value="UniProtKB-SubCell"/>
</dbReference>
<feature type="active site" description="Proton acceptor" evidence="2">
    <location>
        <position position="90"/>
    </location>
</feature>
<comment type="pathway">
    <text evidence="2">Lipid metabolism; phospholipid metabolism.</text>
</comment>
<dbReference type="InterPro" id="IPR044270">
    <property type="entry name" value="AIP_synthase"/>
</dbReference>
<dbReference type="KEGG" id="soh:D1869_08045"/>
<evidence type="ECO:0000256" key="3">
    <source>
        <dbReference type="RuleBase" id="RU003750"/>
    </source>
</evidence>